<dbReference type="SUPFAM" id="SSF54001">
    <property type="entry name" value="Cysteine proteinases"/>
    <property type="match status" value="1"/>
</dbReference>
<dbReference type="InterPro" id="IPR025305">
    <property type="entry name" value="UCH_repeat_domain"/>
</dbReference>
<feature type="compositionally biased region" description="Polar residues" evidence="7">
    <location>
        <begin position="759"/>
        <end position="768"/>
    </location>
</feature>
<protein>
    <recommendedName>
        <fullName evidence="2">ubiquitinyl hydrolase 1</fullName>
        <ecNumber evidence="2">3.4.19.12</ecNumber>
    </recommendedName>
</protein>
<dbReference type="PROSITE" id="PS50235">
    <property type="entry name" value="USP_3"/>
    <property type="match status" value="1"/>
</dbReference>
<evidence type="ECO:0000313" key="9">
    <source>
        <dbReference type="EMBL" id="CDO53828.1"/>
    </source>
</evidence>
<feature type="compositionally biased region" description="Low complexity" evidence="7">
    <location>
        <begin position="1277"/>
        <end position="1288"/>
    </location>
</feature>
<dbReference type="GO" id="GO:0016579">
    <property type="term" value="P:protein deubiquitination"/>
    <property type="evidence" value="ECO:0007669"/>
    <property type="project" value="InterPro"/>
</dbReference>
<dbReference type="CDD" id="cd02666">
    <property type="entry name" value="Peptidase_C19J"/>
    <property type="match status" value="1"/>
</dbReference>
<evidence type="ECO:0000256" key="1">
    <source>
        <dbReference type="ARBA" id="ARBA00000707"/>
    </source>
</evidence>
<comment type="caution">
    <text evidence="9">The sequence shown here is derived from an EMBL/GenBank/DDBJ whole genome shotgun (WGS) entry which is preliminary data.</text>
</comment>
<dbReference type="Gene3D" id="3.90.70.10">
    <property type="entry name" value="Cysteine proteinases"/>
    <property type="match status" value="1"/>
</dbReference>
<dbReference type="InterPro" id="IPR028889">
    <property type="entry name" value="USP"/>
</dbReference>
<dbReference type="InterPro" id="IPR038765">
    <property type="entry name" value="Papain-like_cys_pep_sf"/>
</dbReference>
<dbReference type="Pfam" id="PF00443">
    <property type="entry name" value="UCH"/>
    <property type="match status" value="1"/>
</dbReference>
<evidence type="ECO:0000259" key="8">
    <source>
        <dbReference type="PROSITE" id="PS50235"/>
    </source>
</evidence>
<dbReference type="STRING" id="1173061.A0A0J9X8Q9"/>
<accession>A0A0J9X8Q9</accession>
<evidence type="ECO:0000256" key="4">
    <source>
        <dbReference type="ARBA" id="ARBA00022786"/>
    </source>
</evidence>
<feature type="region of interest" description="Disordered" evidence="7">
    <location>
        <begin position="1128"/>
        <end position="1341"/>
    </location>
</feature>
<sequence>MSATNPLQFPGRSAPRLLDDLLSFHQGTGFFARNPISVSTGQIARPHYTPYAIKSDRYVPYEVTPLGARLYAFLVDNQSFCHLNLDLVDGRVLEQDQLYNFHLVQNNSPRDILKAEEYDFVCSVTDAKLKVIFRTSEFSQIDWSAFEQSEIDRRLAVYQEEHPDEFNESKKNYKDGAPQPVECLTTVYRILNTALNNKERSSIKANNLIMNIKVSPQFLSKLGFRLDSAGELWNPPDVYEPHDKFNIDLRQTLIRMQHEVAYQLAMLKATTAPVMEPLMTSLTSFLRTTHYPRGKIPHGGHVDNAHYHAYVVLGAVEDFSDSLIMSIYNYQCEQDPENTPFYLEALKSIAGGRHSEELEMKVMELMSLGSVPVSELNKAYERFSLVRSTSIDEDLLIEMYKQVIRDRPSDSQEFKSALNIIANHLKSERLHMFLQTEAMTLDEAYVKLGMSPDITNDEFVHLAYETKLQEATEASKIVLNHALLMIAKARNSNMLLARYEAATATTTPQLSLEEAYALLGTNRSTSADTQLAIFNVRVNDNPEKILELRQALREIGKDLKSKAIENYLSGKPDLDLAKNKETPVGLENIGNTCYLNSLLQYYFTITPLREAVISFSAGQKDHNLVDLSDHKNQEKKVGGRAVTKFEVKRSKEFVNHLGDLFQELIHTPKSAIAPKKDLAYLALVPSWEDEGFEDIEEQPKPVQEDVVMIDSLDTSSSSDAVTPVSAGSDDEMFDVPSERSGTNKRKADDSLENKDLDDSANTDSTKVGENSPEPDAKTAELSRKIDQTMGRQQDVTECIGNVLFQLESAFDATGYDDDGEQLDIVKDLFYGKTMQVLEEAKTGSNRREKTERFSSLLVDVASGPRDIYDALDSYFGEDIMELDEVDTRRTLTISELPPVLQIQIQRVQFDRVLNQPFKSNALLRFDETIYMDRYLNSDDPELKRKRREVYDWRIELAKLKKRLADMNQTLSNGLSIRDTLASTKNWLKMQAASTDPIAEPKPETIEFLTRHTEELGRKIETIRTNIADLEQKIENQFKGMHKVGYRLHSVFIHRGQATFGHYWIYIRDFRGKVYRMYNDQRVTEVSESEIFQLEEGNTATPYFLVFIKEDAVEKLTCAVLRDIDETVDDDMPVEPSQPTKSIKLDNAGSSRPHLDNNPIPSVVTPGNSVVPTSVTEAPSGSTKANPKFSYASVAAKGPPPPPPPRTPLPAQANAPAKASVRSESPVVTNPFLSSEDDNLNNNELPTTVQNQLIDLTKSPSPPAESSESKITTGGDSGAVSSSSSPSSGKNPRPHKVTKPAPPPVPRLSYAQALANSLEKKKPAETDTTGDSKLSSSPTEPK</sequence>
<feature type="compositionally biased region" description="Basic and acidic residues" evidence="7">
    <location>
        <begin position="745"/>
        <end position="757"/>
    </location>
</feature>
<keyword evidence="5" id="KW-0378">Hydrolase</keyword>
<dbReference type="PANTHER" id="PTHR43982:SF6">
    <property type="entry name" value="UBIQUITIN CARBOXYL-TERMINAL HYDROLASE 2-RELATED"/>
    <property type="match status" value="1"/>
</dbReference>
<dbReference type="GO" id="GO:0070628">
    <property type="term" value="F:proteasome binding"/>
    <property type="evidence" value="ECO:0007669"/>
    <property type="project" value="TreeGrafter"/>
</dbReference>
<evidence type="ECO:0000256" key="5">
    <source>
        <dbReference type="ARBA" id="ARBA00022801"/>
    </source>
</evidence>
<organism evidence="9 10">
    <name type="scientific">Geotrichum candidum</name>
    <name type="common">Oospora lactis</name>
    <name type="synonym">Dipodascus geotrichum</name>
    <dbReference type="NCBI Taxonomy" id="1173061"/>
    <lineage>
        <taxon>Eukaryota</taxon>
        <taxon>Fungi</taxon>
        <taxon>Dikarya</taxon>
        <taxon>Ascomycota</taxon>
        <taxon>Saccharomycotina</taxon>
        <taxon>Dipodascomycetes</taxon>
        <taxon>Dipodascales</taxon>
        <taxon>Dipodascaceae</taxon>
        <taxon>Geotrichum</taxon>
    </lineage>
</organism>
<dbReference type="GO" id="GO:0004843">
    <property type="term" value="F:cysteine-type deubiquitinase activity"/>
    <property type="evidence" value="ECO:0007669"/>
    <property type="project" value="UniProtKB-EC"/>
</dbReference>
<evidence type="ECO:0000313" key="10">
    <source>
        <dbReference type="Proteomes" id="UP000242525"/>
    </source>
</evidence>
<dbReference type="EMBL" id="CCBN010000006">
    <property type="protein sequence ID" value="CDO53828.1"/>
    <property type="molecule type" value="Genomic_DNA"/>
</dbReference>
<dbReference type="OrthoDB" id="2420415at2759"/>
<dbReference type="PROSITE" id="PS00972">
    <property type="entry name" value="USP_1"/>
    <property type="match status" value="1"/>
</dbReference>
<comment type="catalytic activity">
    <reaction evidence="1">
        <text>Thiol-dependent hydrolysis of ester, thioester, amide, peptide and isopeptide bonds formed by the C-terminal Gly of ubiquitin (a 76-residue protein attached to proteins as an intracellular targeting signal).</text>
        <dbReference type="EC" id="3.4.19.12"/>
    </reaction>
</comment>
<keyword evidence="6" id="KW-0788">Thiol protease</keyword>
<dbReference type="EC" id="3.4.19.12" evidence="2"/>
<feature type="compositionally biased region" description="Polar residues" evidence="7">
    <location>
        <begin position="1164"/>
        <end position="1184"/>
    </location>
</feature>
<dbReference type="InterPro" id="IPR018200">
    <property type="entry name" value="USP_CS"/>
</dbReference>
<feature type="compositionally biased region" description="Polar residues" evidence="7">
    <location>
        <begin position="1325"/>
        <end position="1341"/>
    </location>
</feature>
<dbReference type="GO" id="GO:0043161">
    <property type="term" value="P:proteasome-mediated ubiquitin-dependent protein catabolic process"/>
    <property type="evidence" value="ECO:0007669"/>
    <property type="project" value="InterPro"/>
</dbReference>
<feature type="compositionally biased region" description="Polar residues" evidence="7">
    <location>
        <begin position="1221"/>
        <end position="1232"/>
    </location>
</feature>
<keyword evidence="4" id="KW-0833">Ubl conjugation pathway</keyword>
<dbReference type="PANTHER" id="PTHR43982">
    <property type="entry name" value="UBIQUITIN CARBOXYL-TERMINAL HYDROLASE"/>
    <property type="match status" value="1"/>
</dbReference>
<keyword evidence="10" id="KW-1185">Reference proteome</keyword>
<dbReference type="GO" id="GO:0061136">
    <property type="term" value="P:regulation of proteasomal protein catabolic process"/>
    <property type="evidence" value="ECO:0007669"/>
    <property type="project" value="TreeGrafter"/>
</dbReference>
<name>A0A0J9X8Q9_GEOCN</name>
<proteinExistence type="predicted"/>
<dbReference type="PROSITE" id="PS00973">
    <property type="entry name" value="USP_2"/>
    <property type="match status" value="1"/>
</dbReference>
<keyword evidence="3 9" id="KW-0645">Protease</keyword>
<dbReference type="Pfam" id="PF13446">
    <property type="entry name" value="RPT"/>
    <property type="match status" value="4"/>
</dbReference>
<dbReference type="InterPro" id="IPR044635">
    <property type="entry name" value="UBP14-like"/>
</dbReference>
<gene>
    <name evidence="9" type="ORF">BN980_GECA06s00318g</name>
</gene>
<feature type="region of interest" description="Disordered" evidence="7">
    <location>
        <begin position="713"/>
        <end position="779"/>
    </location>
</feature>
<feature type="domain" description="USP" evidence="8">
    <location>
        <begin position="584"/>
        <end position="1109"/>
    </location>
</feature>
<feature type="compositionally biased region" description="Polar residues" evidence="7">
    <location>
        <begin position="1239"/>
        <end position="1253"/>
    </location>
</feature>
<feature type="compositionally biased region" description="Pro residues" evidence="7">
    <location>
        <begin position="1197"/>
        <end position="1207"/>
    </location>
</feature>
<evidence type="ECO:0000256" key="2">
    <source>
        <dbReference type="ARBA" id="ARBA00012759"/>
    </source>
</evidence>
<reference evidence="9" key="1">
    <citation type="submission" date="2014-03" db="EMBL/GenBank/DDBJ databases">
        <authorList>
            <person name="Casaregola S."/>
        </authorList>
    </citation>
    <scope>NUCLEOTIDE SEQUENCE [LARGE SCALE GENOMIC DNA]</scope>
    <source>
        <strain evidence="9">CLIB 918</strain>
    </source>
</reference>
<dbReference type="Proteomes" id="UP000242525">
    <property type="component" value="Unassembled WGS sequence"/>
</dbReference>
<evidence type="ECO:0000256" key="6">
    <source>
        <dbReference type="ARBA" id="ARBA00022807"/>
    </source>
</evidence>
<evidence type="ECO:0000256" key="3">
    <source>
        <dbReference type="ARBA" id="ARBA00022670"/>
    </source>
</evidence>
<evidence type="ECO:0000256" key="7">
    <source>
        <dbReference type="SAM" id="MobiDB-lite"/>
    </source>
</evidence>
<dbReference type="InterPro" id="IPR001394">
    <property type="entry name" value="Peptidase_C19_UCH"/>
</dbReference>